<organism evidence="2 3">
    <name type="scientific">Trichomonas vaginalis (strain ATCC PRA-98 / G3)</name>
    <dbReference type="NCBI Taxonomy" id="412133"/>
    <lineage>
        <taxon>Eukaryota</taxon>
        <taxon>Metamonada</taxon>
        <taxon>Parabasalia</taxon>
        <taxon>Trichomonadida</taxon>
        <taxon>Trichomonadidae</taxon>
        <taxon>Trichomonas</taxon>
    </lineage>
</organism>
<protein>
    <recommendedName>
        <fullName evidence="4">Beige/BEACH domain containing protein</fullName>
    </recommendedName>
</protein>
<sequence>MNIVEPFIVKMKIINKSKKNQALVHNALGLVKEFPFVCGIDIEMTRKHKKFTKEAWKFAETILELFSFIPNDSYTLGKIFQALIIIGSFNNDLPDSPNYKIIVSMILDNIKDEIELHSQLSFLSTLCMFPTFVKSFFFAPYFPDFVEKMMTDESQITAFSSFIEVFSRVVNFPTLQLPKIINIMQIVLNNVKQNKFTVNTIGNTSKFIASWIEKASTKNPSIFKKFEQMDGINILYQALKSNPSKSTHLFFKSLLKSYTENMKHLPNIVVSDFISTILREKTDKSTVFLLHTIADIISDTSIDLSALDNSIHFDSLFTSKELIELPEIINVISSLVNRKYDHTTEIILSFFLSDNFVQKNKEIEPVISNALNSNLIIITPENNSQFEDFFVNQNAKYNISKLLSENQAIFDLFLKFYTVTPEKQLSLLGFIYSLSSNFSSIDKFVTLISNLLSINFNNDKIKLFSVKLMTHFSLPLFSSLANFFKISSDNVSIFLSFGGLSVLKHVFEREDLPDENITDMLIAMSNHPFNHLLNESIMNLPSNHRFFRLSKSCYRKLIYDIKRTSPIRLPVFLPFLDYPLQTEEEIDLINEALYSFPVYKMIGKELPNLDRICNISVNLKTSISLVENYDLFKLTSNVNSNQNFPFFEFLPCHNSFIEMDIPFLGISFWFKTSHKYPSQFVIFKANDVLISCQMNVLTIKWGNNERNQTFQKTDDWHFVFISSSGWMFSEMVNVIVDDTEYKFEKDELFSKIYFGDNEQNNPTTFKIAANIRIYESLFQDVSHIKQVRDKGPSNFELNQFENLIYFSSKSSNLLKNKFILGNSVILVESRPLSSYLDYPLFLSKVFDRLQKSETPENLTFNVLSILTLFKQSGFKNEQFWYYLIIYLKNAKYLTEDVYDFIIDFLTENLTPDKMSDVMRSMFLDAELWFILKEEEKLKLMKRLFTVLTTTLKEFISPQNWIPFLLRQMTMIENEQNFAKFSEYLIKMAFINADKKAILSLLTLINYEPENLKIKFYSVFSLNLFFNLSMYDDLAADIVPPNFLSSFITSTNNDRKSCKGIELLQKLRTMKSDKFNISLSPISPKFIGNLVFFYHAWSTICDDLIIDLTQDFSIVYENCFCYLLSVQMINFSALLFSRITNQNIQKPLLEAVSNGFKVLSKTVETNSSLFSNRNNIFLICFIASMTFALLNTKKEKEVSAQIQSMTVNFSGLSEEDFNTISSSIFDTFSIEDSFKGEFLNKREFGKTPLKSYHPISNYLDLFKKSLNESNVKTDLNFQIPNEEIYGFLKEISYLDFISKIAEKNKESALCGQIVSFCIGFEPFCFSDFAAYSYSRFLNESGLSFQGLSLDIIASSLFNILNDKDFTLIKQKEEENQPENKEKIIDEEKENPNNEEKNNETTEEINTEEKQEENIDLANENQNETKEEISNEPIQEDQTGEKNVDETNKESENLIDNEKQNEVKEKLNNITNQEKENQLVEEKQKENQNQTQEEIQNETSEEKVSERKKFDKDEFVNLILKICKLSSEIIKDNLIEIIPLRVLPFISTSKAMEILMDLYKETNKNIILLSCLYAVLMQNELSSFLPQITQKESFKSFFSNKFSKYSLENLSENNSELLNEMEKALQDDLKVKTVGSEIQSFERIAVQIQNLIFSANSVVLCYSKLAFPLIQKLFDYIIFTSFRQTECFIVSVWQNEYQALPLTENDNFSESFLVKPFNSSLVLHRYLKLESQTEGDSLISYNVFIDEGIKNENTTFLPKIENLDISKFTSWVHQNNAVLFSSFLKRFFKFGNFKGTVDGLIESMNVTLFMFSPAILILFGSKYENSGIYLSELDNDFVEKLANGQYGQFTSFCGHPVLIFNPYDVIEYMTTKSSIVLFRLNSSCLKFNFNTQTGLPKTFIETINSGKNYLTKKVSPSFINKTKSVSESSSLWSERKIYSVRFLFDINYDNILMNSQTKYPSTKYLIPEMSQDKKYLIDENEIINFCKEMNVKVKPRISCYEKKYINDIEITKMKKYKVKTKNGMIICNKNSSIMNITSNYDSSEVTTLQFPEFIALQHLSISDDYDYISADFNYGIVTVYLVNYNNENVVSLTPVSSLPLCESPSITALCSQLYLAASAHLDQVLFWNFARGYFIRKVSVMFPICGLAFDSDQTLWVWGSTQLCCLSLNGTMLGAYNCDHKIENVKPLPDRHVLVLQVKGIRELFKYQDGKLVFVNI</sequence>
<evidence type="ECO:0008006" key="4">
    <source>
        <dbReference type="Google" id="ProtNLM"/>
    </source>
</evidence>
<evidence type="ECO:0000313" key="2">
    <source>
        <dbReference type="EMBL" id="EAY13441.1"/>
    </source>
</evidence>
<accession>A2E1J4</accession>
<dbReference type="OrthoDB" id="10690502at2759"/>
<evidence type="ECO:0000256" key="1">
    <source>
        <dbReference type="SAM" id="MobiDB-lite"/>
    </source>
</evidence>
<dbReference type="VEuPathDB" id="TrichDB:TVAG_206090"/>
<dbReference type="KEGG" id="tva:4771412"/>
<gene>
    <name evidence="2" type="ORF">TVAG_206090</name>
</gene>
<feature type="region of interest" description="Disordered" evidence="1">
    <location>
        <begin position="1370"/>
        <end position="1505"/>
    </location>
</feature>
<feature type="compositionally biased region" description="Basic and acidic residues" evidence="1">
    <location>
        <begin position="1437"/>
        <end position="1484"/>
    </location>
</feature>
<dbReference type="PANTHER" id="PTHR31802">
    <property type="entry name" value="32 KDA HEAT SHOCK PROTEIN-RELATED"/>
    <property type="match status" value="1"/>
</dbReference>
<evidence type="ECO:0000313" key="3">
    <source>
        <dbReference type="Proteomes" id="UP000001542"/>
    </source>
</evidence>
<reference evidence="2" key="2">
    <citation type="journal article" date="2007" name="Science">
        <title>Draft genome sequence of the sexually transmitted pathogen Trichomonas vaginalis.</title>
        <authorList>
            <person name="Carlton J.M."/>
            <person name="Hirt R.P."/>
            <person name="Silva J.C."/>
            <person name="Delcher A.L."/>
            <person name="Schatz M."/>
            <person name="Zhao Q."/>
            <person name="Wortman J.R."/>
            <person name="Bidwell S.L."/>
            <person name="Alsmark U.C.M."/>
            <person name="Besteiro S."/>
            <person name="Sicheritz-Ponten T."/>
            <person name="Noel C.J."/>
            <person name="Dacks J.B."/>
            <person name="Foster P.G."/>
            <person name="Simillion C."/>
            <person name="Van de Peer Y."/>
            <person name="Miranda-Saavedra D."/>
            <person name="Barton G.J."/>
            <person name="Westrop G.D."/>
            <person name="Mueller S."/>
            <person name="Dessi D."/>
            <person name="Fiori P.L."/>
            <person name="Ren Q."/>
            <person name="Paulsen I."/>
            <person name="Zhang H."/>
            <person name="Bastida-Corcuera F.D."/>
            <person name="Simoes-Barbosa A."/>
            <person name="Brown M.T."/>
            <person name="Hayes R.D."/>
            <person name="Mukherjee M."/>
            <person name="Okumura C.Y."/>
            <person name="Schneider R."/>
            <person name="Smith A.J."/>
            <person name="Vanacova S."/>
            <person name="Villalvazo M."/>
            <person name="Haas B.J."/>
            <person name="Pertea M."/>
            <person name="Feldblyum T.V."/>
            <person name="Utterback T.R."/>
            <person name="Shu C.L."/>
            <person name="Osoegawa K."/>
            <person name="de Jong P.J."/>
            <person name="Hrdy I."/>
            <person name="Horvathova L."/>
            <person name="Zubacova Z."/>
            <person name="Dolezal P."/>
            <person name="Malik S.B."/>
            <person name="Logsdon J.M. Jr."/>
            <person name="Henze K."/>
            <person name="Gupta A."/>
            <person name="Wang C.C."/>
            <person name="Dunne R.L."/>
            <person name="Upcroft J.A."/>
            <person name="Upcroft P."/>
            <person name="White O."/>
            <person name="Salzberg S.L."/>
            <person name="Tang P."/>
            <person name="Chiu C.-H."/>
            <person name="Lee Y.-S."/>
            <person name="Embley T.M."/>
            <person name="Coombs G.H."/>
            <person name="Mottram J.C."/>
            <person name="Tachezy J."/>
            <person name="Fraser-Liggett C.M."/>
            <person name="Johnson P.J."/>
        </authorList>
    </citation>
    <scope>NUCLEOTIDE SEQUENCE [LARGE SCALE GENOMIC DNA]</scope>
    <source>
        <strain evidence="2">G3</strain>
    </source>
</reference>
<dbReference type="OMA" id="MAFINAD"/>
<keyword evidence="3" id="KW-1185">Reference proteome</keyword>
<dbReference type="EMBL" id="DS113285">
    <property type="protein sequence ID" value="EAY13441.1"/>
    <property type="molecule type" value="Genomic_DNA"/>
</dbReference>
<dbReference type="RefSeq" id="XP_001325664.1">
    <property type="nucleotide sequence ID" value="XM_001325629.1"/>
</dbReference>
<name>A2E1J4_TRIV3</name>
<feature type="compositionally biased region" description="Low complexity" evidence="1">
    <location>
        <begin position="1485"/>
        <end position="1496"/>
    </location>
</feature>
<dbReference type="SUPFAM" id="SSF101898">
    <property type="entry name" value="NHL repeat"/>
    <property type="match status" value="1"/>
</dbReference>
<dbReference type="InParanoid" id="A2E1J4"/>
<reference evidence="2" key="1">
    <citation type="submission" date="2006-10" db="EMBL/GenBank/DDBJ databases">
        <authorList>
            <person name="Amadeo P."/>
            <person name="Zhao Q."/>
            <person name="Wortman J."/>
            <person name="Fraser-Liggett C."/>
            <person name="Carlton J."/>
        </authorList>
    </citation>
    <scope>NUCLEOTIDE SEQUENCE</scope>
    <source>
        <strain evidence="2">G3</strain>
    </source>
</reference>
<feature type="compositionally biased region" description="Basic and acidic residues" evidence="1">
    <location>
        <begin position="1370"/>
        <end position="1398"/>
    </location>
</feature>
<dbReference type="VEuPathDB" id="TrichDB:TVAGG3_0519630"/>
<dbReference type="PANTHER" id="PTHR31802:SF41">
    <property type="entry name" value="TRANSMEMBRANE PROTEIN"/>
    <property type="match status" value="1"/>
</dbReference>
<proteinExistence type="predicted"/>
<dbReference type="Proteomes" id="UP000001542">
    <property type="component" value="Unassembled WGS sequence"/>
</dbReference>